<keyword evidence="2" id="KW-1185">Reference proteome</keyword>
<comment type="caution">
    <text evidence="1">The sequence shown here is derived from an EMBL/GenBank/DDBJ whole genome shotgun (WGS) entry which is preliminary data.</text>
</comment>
<reference evidence="1" key="1">
    <citation type="journal article" date="2022" name="bioRxiv">
        <title>Sequencing and chromosome-scale assembly of the giantPleurodeles waltlgenome.</title>
        <authorList>
            <person name="Brown T."/>
            <person name="Elewa A."/>
            <person name="Iarovenko S."/>
            <person name="Subramanian E."/>
            <person name="Araus A.J."/>
            <person name="Petzold A."/>
            <person name="Susuki M."/>
            <person name="Suzuki K.-i.T."/>
            <person name="Hayashi T."/>
            <person name="Toyoda A."/>
            <person name="Oliveira C."/>
            <person name="Osipova E."/>
            <person name="Leigh N.D."/>
            <person name="Simon A."/>
            <person name="Yun M.H."/>
        </authorList>
    </citation>
    <scope>NUCLEOTIDE SEQUENCE</scope>
    <source>
        <strain evidence="1">20211129_DDA</strain>
        <tissue evidence="1">Liver</tissue>
    </source>
</reference>
<dbReference type="AlphaFoldDB" id="A0AAV7U0F5"/>
<evidence type="ECO:0008006" key="3">
    <source>
        <dbReference type="Google" id="ProtNLM"/>
    </source>
</evidence>
<dbReference type="Proteomes" id="UP001066276">
    <property type="component" value="Chromosome 3_2"/>
</dbReference>
<organism evidence="1 2">
    <name type="scientific">Pleurodeles waltl</name>
    <name type="common">Iberian ribbed newt</name>
    <dbReference type="NCBI Taxonomy" id="8319"/>
    <lineage>
        <taxon>Eukaryota</taxon>
        <taxon>Metazoa</taxon>
        <taxon>Chordata</taxon>
        <taxon>Craniata</taxon>
        <taxon>Vertebrata</taxon>
        <taxon>Euteleostomi</taxon>
        <taxon>Amphibia</taxon>
        <taxon>Batrachia</taxon>
        <taxon>Caudata</taxon>
        <taxon>Salamandroidea</taxon>
        <taxon>Salamandridae</taxon>
        <taxon>Pleurodelinae</taxon>
        <taxon>Pleurodeles</taxon>
    </lineage>
</organism>
<name>A0AAV7U0F5_PLEWA</name>
<sequence length="78" mass="8069">MVLWLRPHGALSAPVSRSAPAAGCGAERRVGGGWGRQGLEEWKSSGVPPPLLSLAAALGSVRSQYSREDVAPSSSRDA</sequence>
<dbReference type="EMBL" id="JANPWB010000006">
    <property type="protein sequence ID" value="KAJ1181328.1"/>
    <property type="molecule type" value="Genomic_DNA"/>
</dbReference>
<gene>
    <name evidence="1" type="ORF">NDU88_006536</name>
</gene>
<evidence type="ECO:0000313" key="1">
    <source>
        <dbReference type="EMBL" id="KAJ1181328.1"/>
    </source>
</evidence>
<proteinExistence type="predicted"/>
<evidence type="ECO:0000313" key="2">
    <source>
        <dbReference type="Proteomes" id="UP001066276"/>
    </source>
</evidence>
<protein>
    <recommendedName>
        <fullName evidence="3">Secreted protein</fullName>
    </recommendedName>
</protein>
<accession>A0AAV7U0F5</accession>